<organism evidence="5 6">
    <name type="scientific">Georgenia thermotolerans</name>
    <dbReference type="NCBI Taxonomy" id="527326"/>
    <lineage>
        <taxon>Bacteria</taxon>
        <taxon>Bacillati</taxon>
        <taxon>Actinomycetota</taxon>
        <taxon>Actinomycetes</taxon>
        <taxon>Micrococcales</taxon>
        <taxon>Bogoriellaceae</taxon>
        <taxon>Georgenia</taxon>
    </lineage>
</organism>
<evidence type="ECO:0000313" key="5">
    <source>
        <dbReference type="EMBL" id="KAE8763056.1"/>
    </source>
</evidence>
<keyword evidence="3" id="KW-0732">Signal</keyword>
<dbReference type="GO" id="GO:0009055">
    <property type="term" value="F:electron transfer activity"/>
    <property type="evidence" value="ECO:0007669"/>
    <property type="project" value="InterPro"/>
</dbReference>
<keyword evidence="2" id="KW-0186">Copper</keyword>
<evidence type="ECO:0000256" key="2">
    <source>
        <dbReference type="ARBA" id="ARBA00023008"/>
    </source>
</evidence>
<protein>
    <submittedName>
        <fullName evidence="5">Plastocyanin</fullName>
    </submittedName>
</protein>
<dbReference type="InterPro" id="IPR000923">
    <property type="entry name" value="BlueCu_1"/>
</dbReference>
<feature type="domain" description="Blue (type 1) copper" evidence="4">
    <location>
        <begin position="225"/>
        <end position="321"/>
    </location>
</feature>
<feature type="signal peptide" evidence="3">
    <location>
        <begin position="1"/>
        <end position="32"/>
    </location>
</feature>
<dbReference type="SUPFAM" id="SSF49503">
    <property type="entry name" value="Cupredoxins"/>
    <property type="match status" value="2"/>
</dbReference>
<dbReference type="GO" id="GO:0005507">
    <property type="term" value="F:copper ion binding"/>
    <property type="evidence" value="ECO:0007669"/>
    <property type="project" value="InterPro"/>
</dbReference>
<evidence type="ECO:0000259" key="4">
    <source>
        <dbReference type="Pfam" id="PF00127"/>
    </source>
</evidence>
<dbReference type="PANTHER" id="PTHR36507:SF1">
    <property type="entry name" value="BLL1555 PROTEIN"/>
    <property type="match status" value="1"/>
</dbReference>
<keyword evidence="6" id="KW-1185">Reference proteome</keyword>
<sequence>MLSRHPDRRRRAVLAVLASLVLALIVAAPSRADVAAAEHHARTWHVAVGQESRDKAVQGMAFLPGEVWINVGDTVSWRARSAEIHTVTFLPPGQRLPEFNPVDHRQIRRQGGQTHDGRTYLNSGIMSTMPKTGLDAPSVGTYQLRFTRTGDFVYYCLVHGRAMKGTVHVRPAGTAYPHSQAYYDAQARHEAARIIGHGEALWQRTRHAATDDHHVFAGAADDTAMVMRFIRQEVTVRVGEKVTFDMARNAFYVPHTVTFGPEPSSILAPPIGNPAHFRGGQLHSGIIPPGKTFTVTFEKAGTFHYICVLHDGMGMVGTVTVRR</sequence>
<dbReference type="PANTHER" id="PTHR36507">
    <property type="entry name" value="BLL1555 PROTEIN"/>
    <property type="match status" value="1"/>
</dbReference>
<dbReference type="Pfam" id="PF00127">
    <property type="entry name" value="Copper-bind"/>
    <property type="match status" value="2"/>
</dbReference>
<proteinExistence type="predicted"/>
<evidence type="ECO:0000256" key="3">
    <source>
        <dbReference type="SAM" id="SignalP"/>
    </source>
</evidence>
<dbReference type="Gene3D" id="2.60.40.420">
    <property type="entry name" value="Cupredoxins - blue copper proteins"/>
    <property type="match status" value="2"/>
</dbReference>
<evidence type="ECO:0000256" key="1">
    <source>
        <dbReference type="ARBA" id="ARBA00022723"/>
    </source>
</evidence>
<feature type="chain" id="PRO_5039289997" evidence="3">
    <location>
        <begin position="33"/>
        <end position="323"/>
    </location>
</feature>
<dbReference type="InterPro" id="IPR008972">
    <property type="entry name" value="Cupredoxin"/>
</dbReference>
<comment type="caution">
    <text evidence="5">The sequence shown here is derived from an EMBL/GenBank/DDBJ whole genome shotgun (WGS) entry which is preliminary data.</text>
</comment>
<dbReference type="EMBL" id="WHJE01000098">
    <property type="protein sequence ID" value="KAE8763056.1"/>
    <property type="molecule type" value="Genomic_DNA"/>
</dbReference>
<dbReference type="RefSeq" id="WP_152202427.1">
    <property type="nucleotide sequence ID" value="NZ_VUKF01000014.1"/>
</dbReference>
<accession>A0A7J5UL39</accession>
<name>A0A7J5UL39_9MICO</name>
<dbReference type="InterPro" id="IPR052721">
    <property type="entry name" value="ET_Amicyanin"/>
</dbReference>
<gene>
    <name evidence="5" type="ORF">GB883_16175</name>
</gene>
<feature type="domain" description="Blue (type 1) copper" evidence="4">
    <location>
        <begin position="58"/>
        <end position="169"/>
    </location>
</feature>
<reference evidence="5 6" key="1">
    <citation type="submission" date="2019-10" db="EMBL/GenBank/DDBJ databases">
        <title>Georgenia wutianyii sp. nov. and Georgenia yuyongxinii sp. nov. isolated from plateau pika (Ochotona curzoniae) in the Qinghai-Tibet plateau of China.</title>
        <authorList>
            <person name="Tian Z."/>
        </authorList>
    </citation>
    <scope>NUCLEOTIDE SEQUENCE [LARGE SCALE GENOMIC DNA]</scope>
    <source>
        <strain evidence="5 6">DSM 21501</strain>
    </source>
</reference>
<dbReference type="AlphaFoldDB" id="A0A7J5UL39"/>
<dbReference type="Proteomes" id="UP000451860">
    <property type="component" value="Unassembled WGS sequence"/>
</dbReference>
<evidence type="ECO:0000313" key="6">
    <source>
        <dbReference type="Proteomes" id="UP000451860"/>
    </source>
</evidence>
<keyword evidence="1" id="KW-0479">Metal-binding</keyword>
<dbReference type="OrthoDB" id="7510199at2"/>